<sequence>MKKFIGKCLLLSIILFFGVLLGMQKANEGLLEMKGFDDQTFAEAFHFKKNEDGTVGASVLGNEITAHDLEEKQKMLEEMKAYHVLSNIGLKLADLLGILFQSLVHFIVITLDKFLSFIG</sequence>
<protein>
    <submittedName>
        <fullName evidence="1">YqxA family protein</fullName>
    </submittedName>
</protein>
<comment type="caution">
    <text evidence="1">The sequence shown here is derived from an EMBL/GenBank/DDBJ whole genome shotgun (WGS) entry which is preliminary data.</text>
</comment>
<evidence type="ECO:0000313" key="1">
    <source>
        <dbReference type="EMBL" id="NSL50270.1"/>
    </source>
</evidence>
<dbReference type="InterPro" id="IPR020534">
    <property type="entry name" value="Uncharacterised_YqxA"/>
</dbReference>
<dbReference type="RefSeq" id="WP_173729469.1">
    <property type="nucleotide sequence ID" value="NZ_JABTTE010000001.1"/>
</dbReference>
<name>A0A8J8GDL6_9BACI</name>
<keyword evidence="2" id="KW-1185">Reference proteome</keyword>
<evidence type="ECO:0000313" key="2">
    <source>
        <dbReference type="Proteomes" id="UP000625804"/>
    </source>
</evidence>
<gene>
    <name evidence="1" type="ORF">HR057_00650</name>
</gene>
<dbReference type="EMBL" id="JABTTE010000001">
    <property type="protein sequence ID" value="NSL50270.1"/>
    <property type="molecule type" value="Genomic_DNA"/>
</dbReference>
<dbReference type="Pfam" id="PF12438">
    <property type="entry name" value="DUF3679"/>
    <property type="match status" value="1"/>
</dbReference>
<dbReference type="AlphaFoldDB" id="A0A8J8GDL6"/>
<organism evidence="1 2">
    <name type="scientific">Calidifontibacillus erzurumensis</name>
    <dbReference type="NCBI Taxonomy" id="2741433"/>
    <lineage>
        <taxon>Bacteria</taxon>
        <taxon>Bacillati</taxon>
        <taxon>Bacillota</taxon>
        <taxon>Bacilli</taxon>
        <taxon>Bacillales</taxon>
        <taxon>Bacillaceae</taxon>
        <taxon>Calidifontibacillus/Schinkia group</taxon>
        <taxon>Calidifontibacillus</taxon>
    </lineage>
</organism>
<proteinExistence type="predicted"/>
<accession>A0A8J8GDL6</accession>
<dbReference type="Proteomes" id="UP000625804">
    <property type="component" value="Unassembled WGS sequence"/>
</dbReference>
<reference evidence="1" key="1">
    <citation type="submission" date="2020-06" db="EMBL/GenBank/DDBJ databases">
        <title>A novel thermopfilic bacterium from Erzurum, Turkey.</title>
        <authorList>
            <person name="Adiguzel A."/>
            <person name="Ay H."/>
            <person name="Baltaci M.O."/>
        </authorList>
    </citation>
    <scope>NUCLEOTIDE SEQUENCE</scope>
    <source>
        <strain evidence="1">P2</strain>
    </source>
</reference>